<dbReference type="RefSeq" id="WP_210875707.1">
    <property type="nucleotide sequence ID" value="NZ_JAGPNL010000009.1"/>
</dbReference>
<reference evidence="4" key="1">
    <citation type="submission" date="2021-04" db="EMBL/GenBank/DDBJ databases">
        <title>Genome seq and assembly of Streptomyces sp. RG38.</title>
        <authorList>
            <person name="Chhetri G."/>
        </authorList>
    </citation>
    <scope>NUCLEOTIDE SEQUENCE</scope>
    <source>
        <strain evidence="4">RG38</strain>
    </source>
</reference>
<proteinExistence type="predicted"/>
<dbReference type="SUPFAM" id="SSF117892">
    <property type="entry name" value="Band 7/SPFH domain"/>
    <property type="match status" value="1"/>
</dbReference>
<dbReference type="InterPro" id="IPR036013">
    <property type="entry name" value="Band_7/SPFH_dom_sf"/>
</dbReference>
<keyword evidence="2" id="KW-0472">Membrane</keyword>
<feature type="compositionally biased region" description="Basic and acidic residues" evidence="1">
    <location>
        <begin position="21"/>
        <end position="41"/>
    </location>
</feature>
<dbReference type="Gene3D" id="3.30.479.30">
    <property type="entry name" value="Band 7 domain"/>
    <property type="match status" value="1"/>
</dbReference>
<dbReference type="PANTHER" id="PTHR43446:SF1">
    <property type="entry name" value="BAND 7 DOMAIN-CONTAINING PROTEIN"/>
    <property type="match status" value="1"/>
</dbReference>
<accession>A0A941B3B3</accession>
<feature type="domain" description="Band 7" evidence="3">
    <location>
        <begin position="178"/>
        <end position="341"/>
    </location>
</feature>
<evidence type="ECO:0000313" key="4">
    <source>
        <dbReference type="EMBL" id="MBQ0830111.1"/>
    </source>
</evidence>
<dbReference type="SMART" id="SM00244">
    <property type="entry name" value="PHB"/>
    <property type="match status" value="1"/>
</dbReference>
<feature type="compositionally biased region" description="Low complexity" evidence="1">
    <location>
        <begin position="48"/>
        <end position="57"/>
    </location>
</feature>
<dbReference type="AlphaFoldDB" id="A0A941B3B3"/>
<dbReference type="EMBL" id="JAGPNL010000009">
    <property type="protein sequence ID" value="MBQ0830111.1"/>
    <property type="molecule type" value="Genomic_DNA"/>
</dbReference>
<dbReference type="Proteomes" id="UP000677875">
    <property type="component" value="Unassembled WGS sequence"/>
</dbReference>
<feature type="transmembrane region" description="Helical" evidence="2">
    <location>
        <begin position="164"/>
        <end position="181"/>
    </location>
</feature>
<protein>
    <recommendedName>
        <fullName evidence="3">Band 7 domain-containing protein</fullName>
    </recommendedName>
</protein>
<dbReference type="Pfam" id="PF01145">
    <property type="entry name" value="Band_7"/>
    <property type="match status" value="1"/>
</dbReference>
<organism evidence="4 5">
    <name type="scientific">Streptomyces tagetis</name>
    <dbReference type="NCBI Taxonomy" id="2820809"/>
    <lineage>
        <taxon>Bacteria</taxon>
        <taxon>Bacillati</taxon>
        <taxon>Actinomycetota</taxon>
        <taxon>Actinomycetes</taxon>
        <taxon>Kitasatosporales</taxon>
        <taxon>Streptomycetaceae</taxon>
        <taxon>Streptomyces</taxon>
    </lineage>
</organism>
<sequence>MNSVLPPDDFPFPLEQVADPSFKELAPEPAPDREPEPEHAPDPGPGTPEGQEPPYGTDEYGADEYDTVEYETGEYDPTPTPVPGTGVGPPPAPAPERRAAPAGPRRRVPRAGAVSEVREFRARPVLSGTLALFCAVLCGGAVAVLATRPQAVRRWTELPEPSPLLLTALAAVVLLAAGGLLRNREGHAVVLTRWGRYRGTVRRAGLVWVNPFARRHRVDVRLRHFQGDALPAVDRVGHPVVVGLLIVWRVKDTARAVFAVEDHEEFLREQAAASVAEVASTLPCDRFGTPGPTLRDGTWFGEETTGRLAAEMAPAGLEVYSVQQLSLGYATEVADAIDRLRNAELNAELRTTVIGDAVDVARAALDRIRADEGDGEDAPSGRDAEFLRLLVLSLLSPSANLKEWGNQWPQHRSSSN</sequence>
<dbReference type="InterPro" id="IPR001107">
    <property type="entry name" value="Band_7"/>
</dbReference>
<evidence type="ECO:0000256" key="2">
    <source>
        <dbReference type="SAM" id="Phobius"/>
    </source>
</evidence>
<feature type="compositionally biased region" description="Acidic residues" evidence="1">
    <location>
        <begin position="60"/>
        <end position="74"/>
    </location>
</feature>
<evidence type="ECO:0000259" key="3">
    <source>
        <dbReference type="SMART" id="SM00244"/>
    </source>
</evidence>
<dbReference type="PANTHER" id="PTHR43446">
    <property type="entry name" value="MEMBRANE PROTEIN-RELATED"/>
    <property type="match status" value="1"/>
</dbReference>
<feature type="transmembrane region" description="Helical" evidence="2">
    <location>
        <begin position="125"/>
        <end position="144"/>
    </location>
</feature>
<name>A0A941B3B3_9ACTN</name>
<keyword evidence="5" id="KW-1185">Reference proteome</keyword>
<keyword evidence="2" id="KW-0812">Transmembrane</keyword>
<keyword evidence="2" id="KW-1133">Transmembrane helix</keyword>
<comment type="caution">
    <text evidence="4">The sequence shown here is derived from an EMBL/GenBank/DDBJ whole genome shotgun (WGS) entry which is preliminary data.</text>
</comment>
<evidence type="ECO:0000256" key="1">
    <source>
        <dbReference type="SAM" id="MobiDB-lite"/>
    </source>
</evidence>
<gene>
    <name evidence="4" type="ORF">J5Y05_27020</name>
</gene>
<evidence type="ECO:0000313" key="5">
    <source>
        <dbReference type="Proteomes" id="UP000677875"/>
    </source>
</evidence>
<feature type="region of interest" description="Disordered" evidence="1">
    <location>
        <begin position="1"/>
        <end position="110"/>
    </location>
</feature>
<feature type="compositionally biased region" description="Pro residues" evidence="1">
    <location>
        <begin position="78"/>
        <end position="94"/>
    </location>
</feature>